<protein>
    <submittedName>
        <fullName evidence="1">Uncharacterized protein</fullName>
    </submittedName>
</protein>
<proteinExistence type="predicted"/>
<dbReference type="EMBL" id="PXYT01000144">
    <property type="protein sequence ID" value="PSR21121.1"/>
    <property type="molecule type" value="Genomic_DNA"/>
</dbReference>
<feature type="non-terminal residue" evidence="1">
    <location>
        <position position="1"/>
    </location>
</feature>
<organism evidence="1 2">
    <name type="scientific">Sulfobacillus benefaciens</name>
    <dbReference type="NCBI Taxonomy" id="453960"/>
    <lineage>
        <taxon>Bacteria</taxon>
        <taxon>Bacillati</taxon>
        <taxon>Bacillota</taxon>
        <taxon>Clostridia</taxon>
        <taxon>Eubacteriales</taxon>
        <taxon>Clostridiales Family XVII. Incertae Sedis</taxon>
        <taxon>Sulfobacillus</taxon>
    </lineage>
</organism>
<gene>
    <name evidence="1" type="ORF">C7B43_21495</name>
</gene>
<evidence type="ECO:0000313" key="1">
    <source>
        <dbReference type="EMBL" id="PSR21121.1"/>
    </source>
</evidence>
<sequence length="70" mass="8209">RQPTWSQPAIAQAVEALGWTHLCRSTNPEADRSHFLRFYAIAQKREQHQQEWAQLPRMLRESLGRLGTPR</sequence>
<dbReference type="Proteomes" id="UP000242699">
    <property type="component" value="Unassembled WGS sequence"/>
</dbReference>
<dbReference type="AlphaFoldDB" id="A0A2T2WFU1"/>
<accession>A0A2T2WFU1</accession>
<reference evidence="1 2" key="1">
    <citation type="journal article" date="2014" name="BMC Genomics">
        <title>Comparison of environmental and isolate Sulfobacillus genomes reveals diverse carbon, sulfur, nitrogen, and hydrogen metabolisms.</title>
        <authorList>
            <person name="Justice N.B."/>
            <person name="Norman A."/>
            <person name="Brown C.T."/>
            <person name="Singh A."/>
            <person name="Thomas B.C."/>
            <person name="Banfield J.F."/>
        </authorList>
    </citation>
    <scope>NUCLEOTIDE SEQUENCE [LARGE SCALE GENOMIC DNA]</scope>
    <source>
        <strain evidence="1">AMDSBA1</strain>
    </source>
</reference>
<evidence type="ECO:0000313" key="2">
    <source>
        <dbReference type="Proteomes" id="UP000242699"/>
    </source>
</evidence>
<name>A0A2T2WFU1_9FIRM</name>
<comment type="caution">
    <text evidence="1">The sequence shown here is derived from an EMBL/GenBank/DDBJ whole genome shotgun (WGS) entry which is preliminary data.</text>
</comment>